<dbReference type="AlphaFoldDB" id="A0ABD3AC70"/>
<keyword evidence="3" id="KW-0443">Lipid metabolism</keyword>
<evidence type="ECO:0000313" key="5">
    <source>
        <dbReference type="Proteomes" id="UP001630127"/>
    </source>
</evidence>
<dbReference type="PANTHER" id="PTHR45648">
    <property type="entry name" value="GDSL LIPASE/ACYLHYDROLASE FAMILY PROTEIN (AFU_ORTHOLOGUE AFUA_4G14700)"/>
    <property type="match status" value="1"/>
</dbReference>
<dbReference type="GO" id="GO:0016787">
    <property type="term" value="F:hydrolase activity"/>
    <property type="evidence" value="ECO:0007669"/>
    <property type="project" value="UniProtKB-KW"/>
</dbReference>
<evidence type="ECO:0000256" key="2">
    <source>
        <dbReference type="ARBA" id="ARBA00022801"/>
    </source>
</evidence>
<gene>
    <name evidence="4" type="ORF">ACH5RR_011924</name>
</gene>
<dbReference type="GO" id="GO:0016042">
    <property type="term" value="P:lipid catabolic process"/>
    <property type="evidence" value="ECO:0007669"/>
    <property type="project" value="UniProtKB-KW"/>
</dbReference>
<protein>
    <recommendedName>
        <fullName evidence="6">GDSL esterase/lipase</fullName>
    </recommendedName>
</protein>
<dbReference type="Proteomes" id="UP001630127">
    <property type="component" value="Unassembled WGS sequence"/>
</dbReference>
<keyword evidence="2" id="KW-0378">Hydrolase</keyword>
<keyword evidence="3" id="KW-0442">Lipid degradation</keyword>
<comment type="caution">
    <text evidence="4">The sequence shown here is derived from an EMBL/GenBank/DDBJ whole genome shotgun (WGS) entry which is preliminary data.</text>
</comment>
<dbReference type="Gene3D" id="3.40.50.1110">
    <property type="entry name" value="SGNH hydrolase"/>
    <property type="match status" value="1"/>
</dbReference>
<sequence length="425" mass="47554">MSGSESLQNVATLFFGGPDDREALEFSKRLGMYHHENLTIIRFLPTSARRELIGVNFANQEKDVLMAIPHQENDADAVVLTDFYNSAEVPAIFIFGDSTADVGTNNYLKGCKATANNRYYGIDYPCSKPTGRFSNGFNTIDYVVRQLGDLEESPPPYLYLLHNMSYFKSNILRGVNFASGGAGILNRTGSRAFKNVVSLEKQIEQFGTVKRNISELLGEANTETLLANSMYIITVGSNDLFDYFHYDLKNYSAVSLLANLTITYTNHLQKLYSLGARKFGIVSIPPVGCVPAVRVYTGGVCLEQLNELAQLFYIYTSELLRNFTSSSRGVKYSLGNAYRMTINIIDNPLSHGFKNARDACCGVGAFNGEDKCTPKSKLCHKRKHFFFWDWFHPTQYVSYLVANALVRGESKEIVTPINFRQLASL</sequence>
<dbReference type="CDD" id="cd01837">
    <property type="entry name" value="SGNH_plant_lipase_like"/>
    <property type="match status" value="1"/>
</dbReference>
<evidence type="ECO:0000313" key="4">
    <source>
        <dbReference type="EMBL" id="KAL3527268.1"/>
    </source>
</evidence>
<evidence type="ECO:0008006" key="6">
    <source>
        <dbReference type="Google" id="ProtNLM"/>
    </source>
</evidence>
<evidence type="ECO:0000256" key="3">
    <source>
        <dbReference type="ARBA" id="ARBA00022963"/>
    </source>
</evidence>
<organism evidence="4 5">
    <name type="scientific">Cinchona calisaya</name>
    <dbReference type="NCBI Taxonomy" id="153742"/>
    <lineage>
        <taxon>Eukaryota</taxon>
        <taxon>Viridiplantae</taxon>
        <taxon>Streptophyta</taxon>
        <taxon>Embryophyta</taxon>
        <taxon>Tracheophyta</taxon>
        <taxon>Spermatophyta</taxon>
        <taxon>Magnoliopsida</taxon>
        <taxon>eudicotyledons</taxon>
        <taxon>Gunneridae</taxon>
        <taxon>Pentapetalae</taxon>
        <taxon>asterids</taxon>
        <taxon>lamiids</taxon>
        <taxon>Gentianales</taxon>
        <taxon>Rubiaceae</taxon>
        <taxon>Cinchonoideae</taxon>
        <taxon>Cinchoneae</taxon>
        <taxon>Cinchona</taxon>
    </lineage>
</organism>
<dbReference type="EMBL" id="JBJUIK010000005">
    <property type="protein sequence ID" value="KAL3527268.1"/>
    <property type="molecule type" value="Genomic_DNA"/>
</dbReference>
<reference evidence="4 5" key="1">
    <citation type="submission" date="2024-11" db="EMBL/GenBank/DDBJ databases">
        <title>A near-complete genome assembly of Cinchona calisaya.</title>
        <authorList>
            <person name="Lian D.C."/>
            <person name="Zhao X.W."/>
            <person name="Wei L."/>
        </authorList>
    </citation>
    <scope>NUCLEOTIDE SEQUENCE [LARGE SCALE GENOMIC DNA]</scope>
    <source>
        <tissue evidence="4">Nenye</tissue>
    </source>
</reference>
<accession>A0ABD3AC70</accession>
<keyword evidence="5" id="KW-1185">Reference proteome</keyword>
<dbReference type="Pfam" id="PF00657">
    <property type="entry name" value="Lipase_GDSL"/>
    <property type="match status" value="1"/>
</dbReference>
<dbReference type="InterPro" id="IPR035669">
    <property type="entry name" value="SGNH_plant_lipase-like"/>
</dbReference>
<proteinExistence type="inferred from homology"/>
<name>A0ABD3AC70_9GENT</name>
<comment type="similarity">
    <text evidence="1">Belongs to the 'GDSL' lipolytic enzyme family.</text>
</comment>
<evidence type="ECO:0000256" key="1">
    <source>
        <dbReference type="ARBA" id="ARBA00008668"/>
    </source>
</evidence>
<dbReference type="InterPro" id="IPR051058">
    <property type="entry name" value="GDSL_Est/Lipase"/>
</dbReference>
<dbReference type="InterPro" id="IPR036514">
    <property type="entry name" value="SGNH_hydro_sf"/>
</dbReference>
<dbReference type="PANTHER" id="PTHR45648:SF101">
    <property type="entry name" value="ZINC FINGER PROTEIN"/>
    <property type="match status" value="1"/>
</dbReference>
<dbReference type="InterPro" id="IPR001087">
    <property type="entry name" value="GDSL"/>
</dbReference>